<keyword evidence="2" id="KW-1185">Reference proteome</keyword>
<dbReference type="AlphaFoldDB" id="A0AAD6PU22"/>
<protein>
    <submittedName>
        <fullName evidence="1">Uncharacterized protein</fullName>
    </submittedName>
</protein>
<dbReference type="EMBL" id="JAQIZT010000016">
    <property type="protein sequence ID" value="KAJ6967581.1"/>
    <property type="molecule type" value="Genomic_DNA"/>
</dbReference>
<accession>A0AAD6PU22</accession>
<gene>
    <name evidence="1" type="ORF">NC653_035716</name>
</gene>
<evidence type="ECO:0000313" key="2">
    <source>
        <dbReference type="Proteomes" id="UP001164929"/>
    </source>
</evidence>
<proteinExistence type="predicted"/>
<evidence type="ECO:0000313" key="1">
    <source>
        <dbReference type="EMBL" id="KAJ6967581.1"/>
    </source>
</evidence>
<reference evidence="1 2" key="1">
    <citation type="journal article" date="2023" name="Mol. Ecol. Resour.">
        <title>Chromosome-level genome assembly of a triploid poplar Populus alba 'Berolinensis'.</title>
        <authorList>
            <person name="Chen S."/>
            <person name="Yu Y."/>
            <person name="Wang X."/>
            <person name="Wang S."/>
            <person name="Zhang T."/>
            <person name="Zhou Y."/>
            <person name="He R."/>
            <person name="Meng N."/>
            <person name="Wang Y."/>
            <person name="Liu W."/>
            <person name="Liu Z."/>
            <person name="Liu J."/>
            <person name="Guo Q."/>
            <person name="Huang H."/>
            <person name="Sederoff R.R."/>
            <person name="Wang G."/>
            <person name="Qu G."/>
            <person name="Chen S."/>
        </authorList>
    </citation>
    <scope>NUCLEOTIDE SEQUENCE [LARGE SCALE GENOMIC DNA]</scope>
    <source>
        <strain evidence="1">SC-2020</strain>
    </source>
</reference>
<sequence>MHAWRPHVENDKARFCLGPRECQRGGPRGIAVGPTWNVTVFGRGWLPVPRRRKGCALPMVFGGFHVSNMPTLKMETIKITYNR</sequence>
<organism evidence="1 2">
    <name type="scientific">Populus alba x Populus x berolinensis</name>
    <dbReference type="NCBI Taxonomy" id="444605"/>
    <lineage>
        <taxon>Eukaryota</taxon>
        <taxon>Viridiplantae</taxon>
        <taxon>Streptophyta</taxon>
        <taxon>Embryophyta</taxon>
        <taxon>Tracheophyta</taxon>
        <taxon>Spermatophyta</taxon>
        <taxon>Magnoliopsida</taxon>
        <taxon>eudicotyledons</taxon>
        <taxon>Gunneridae</taxon>
        <taxon>Pentapetalae</taxon>
        <taxon>rosids</taxon>
        <taxon>fabids</taxon>
        <taxon>Malpighiales</taxon>
        <taxon>Salicaceae</taxon>
        <taxon>Saliceae</taxon>
        <taxon>Populus</taxon>
    </lineage>
</organism>
<name>A0AAD6PU22_9ROSI</name>
<dbReference type="Proteomes" id="UP001164929">
    <property type="component" value="Chromosome 16"/>
</dbReference>
<comment type="caution">
    <text evidence="1">The sequence shown here is derived from an EMBL/GenBank/DDBJ whole genome shotgun (WGS) entry which is preliminary data.</text>
</comment>